<dbReference type="InterPro" id="IPR017927">
    <property type="entry name" value="FAD-bd_FR_type"/>
</dbReference>
<evidence type="ECO:0000256" key="8">
    <source>
        <dbReference type="ARBA" id="ARBA00023014"/>
    </source>
</evidence>
<dbReference type="Pfam" id="PF00175">
    <property type="entry name" value="NAD_binding_1"/>
    <property type="match status" value="1"/>
</dbReference>
<protein>
    <submittedName>
        <fullName evidence="11">2Fe-2S iron-sulfur cluster binding domain-containing protein</fullName>
    </submittedName>
</protein>
<keyword evidence="7" id="KW-0408">Iron</keyword>
<dbReference type="PROSITE" id="PS51384">
    <property type="entry name" value="FAD_FR"/>
    <property type="match status" value="1"/>
</dbReference>
<dbReference type="PRINTS" id="PR00410">
    <property type="entry name" value="PHEHYDRXLASE"/>
</dbReference>
<keyword evidence="12" id="KW-1185">Reference proteome</keyword>
<sequence>MTIQASLARLADMFAYPLRHSHYVELVNPLWTTHKLMARVIAVQQETEDSRTLTLRPGTGWRSHRPGQFVRLGVPIDGQRHTRTYSISSAPNRDDGCITVTVKAVPGGRVSQHLVQQVQVGEYLPLGEPQGEFVLPESMPVRPLFITAGSGITPIMSMLRNYVQELEVIPDSVHLHYAPHPREVIFGSELAALAASQPHYKLQHIYTREGGAHFNAAQLEAVCPDWRAREVWACGPASLLEAVEAHWHAAGLDHQLHVERFHAPIAISTEAATAGRVRFAASATEAASDGVSNLLRIAEDAGLNPKHGCRMGICHGCDTKLVSGSVRDLRNGTLIAEPGDTVQVCVCAAVGDVELAL</sequence>
<evidence type="ECO:0000256" key="3">
    <source>
        <dbReference type="ARBA" id="ARBA00022714"/>
    </source>
</evidence>
<reference evidence="11 12" key="1">
    <citation type="submission" date="2019-11" db="EMBL/GenBank/DDBJ databases">
        <title>Type strains purchased from KCTC, JCM and DSMZ.</title>
        <authorList>
            <person name="Lu H."/>
        </authorList>
    </citation>
    <scope>NUCLEOTIDE SEQUENCE [LARGE SCALE GENOMIC DNA]</scope>
    <source>
        <strain evidence="11 12">DSM 103461</strain>
    </source>
</reference>
<evidence type="ECO:0000256" key="4">
    <source>
        <dbReference type="ARBA" id="ARBA00022723"/>
    </source>
</evidence>
<dbReference type="InterPro" id="IPR001041">
    <property type="entry name" value="2Fe-2S_ferredoxin-type"/>
</dbReference>
<organism evidence="11 12">
    <name type="scientific">Pseudoduganella danionis</name>
    <dbReference type="NCBI Taxonomy" id="1890295"/>
    <lineage>
        <taxon>Bacteria</taxon>
        <taxon>Pseudomonadati</taxon>
        <taxon>Pseudomonadota</taxon>
        <taxon>Betaproteobacteria</taxon>
        <taxon>Burkholderiales</taxon>
        <taxon>Oxalobacteraceae</taxon>
        <taxon>Telluria group</taxon>
        <taxon>Pseudoduganella</taxon>
    </lineage>
</organism>
<name>A0ABW9SLY7_9BURK</name>
<dbReference type="Gene3D" id="3.40.50.80">
    <property type="entry name" value="Nucleotide-binding domain of ferredoxin-NADP reductase (FNR) module"/>
    <property type="match status" value="1"/>
</dbReference>
<dbReference type="CDD" id="cd06216">
    <property type="entry name" value="FNR_iron_sulfur_binding_2"/>
    <property type="match status" value="1"/>
</dbReference>
<dbReference type="InterPro" id="IPR050415">
    <property type="entry name" value="MRET"/>
</dbReference>
<keyword evidence="8" id="KW-0411">Iron-sulfur</keyword>
<evidence type="ECO:0000256" key="1">
    <source>
        <dbReference type="ARBA" id="ARBA00001974"/>
    </source>
</evidence>
<evidence type="ECO:0000256" key="7">
    <source>
        <dbReference type="ARBA" id="ARBA00023004"/>
    </source>
</evidence>
<dbReference type="PANTHER" id="PTHR47354">
    <property type="entry name" value="NADH OXIDOREDUCTASE HCR"/>
    <property type="match status" value="1"/>
</dbReference>
<comment type="cofactor">
    <cofactor evidence="1">
        <name>FAD</name>
        <dbReference type="ChEBI" id="CHEBI:57692"/>
    </cofactor>
</comment>
<evidence type="ECO:0000256" key="6">
    <source>
        <dbReference type="ARBA" id="ARBA00023002"/>
    </source>
</evidence>
<keyword evidence="5" id="KW-0274">FAD</keyword>
<evidence type="ECO:0000256" key="9">
    <source>
        <dbReference type="ARBA" id="ARBA00061434"/>
    </source>
</evidence>
<accession>A0ABW9SLY7</accession>
<dbReference type="SUPFAM" id="SSF52343">
    <property type="entry name" value="Ferredoxin reductase-like, C-terminal NADP-linked domain"/>
    <property type="match status" value="1"/>
</dbReference>
<dbReference type="InterPro" id="IPR017938">
    <property type="entry name" value="Riboflavin_synthase-like_b-brl"/>
</dbReference>
<dbReference type="Proteomes" id="UP000735592">
    <property type="component" value="Unassembled WGS sequence"/>
</dbReference>
<evidence type="ECO:0000256" key="2">
    <source>
        <dbReference type="ARBA" id="ARBA00022630"/>
    </source>
</evidence>
<dbReference type="SUPFAM" id="SSF63380">
    <property type="entry name" value="Riboflavin synthase domain-like"/>
    <property type="match status" value="1"/>
</dbReference>
<dbReference type="RefSeq" id="WP_155434533.1">
    <property type="nucleotide sequence ID" value="NZ_JBHLXK010000004.1"/>
</dbReference>
<evidence type="ECO:0000256" key="5">
    <source>
        <dbReference type="ARBA" id="ARBA00022827"/>
    </source>
</evidence>
<keyword evidence="2" id="KW-0285">Flavoprotein</keyword>
<comment type="similarity">
    <text evidence="9">In the N-terminal section; belongs to the FAD-binding oxidoreductase type 6 family.</text>
</comment>
<comment type="caution">
    <text evidence="11">The sequence shown here is derived from an EMBL/GenBank/DDBJ whole genome shotgun (WGS) entry which is preliminary data.</text>
</comment>
<dbReference type="Gene3D" id="3.10.20.30">
    <property type="match status" value="1"/>
</dbReference>
<evidence type="ECO:0000259" key="10">
    <source>
        <dbReference type="PROSITE" id="PS51384"/>
    </source>
</evidence>
<keyword evidence="6" id="KW-0560">Oxidoreductase</keyword>
<evidence type="ECO:0000313" key="12">
    <source>
        <dbReference type="Proteomes" id="UP000735592"/>
    </source>
</evidence>
<dbReference type="Pfam" id="PF00111">
    <property type="entry name" value="Fer2"/>
    <property type="match status" value="1"/>
</dbReference>
<proteinExistence type="inferred from homology"/>
<evidence type="ECO:0000313" key="11">
    <source>
        <dbReference type="EMBL" id="MTW33173.1"/>
    </source>
</evidence>
<keyword evidence="3" id="KW-0001">2Fe-2S</keyword>
<dbReference type="SUPFAM" id="SSF54292">
    <property type="entry name" value="2Fe-2S ferredoxin-like"/>
    <property type="match status" value="1"/>
</dbReference>
<gene>
    <name evidence="11" type="ORF">GM655_10080</name>
</gene>
<feature type="domain" description="FAD-binding FR-type" evidence="10">
    <location>
        <begin position="33"/>
        <end position="136"/>
    </location>
</feature>
<dbReference type="InterPro" id="IPR001433">
    <property type="entry name" value="OxRdtase_FAD/NAD-bd"/>
</dbReference>
<dbReference type="CDD" id="cd00207">
    <property type="entry name" value="fer2"/>
    <property type="match status" value="1"/>
</dbReference>
<dbReference type="Gene3D" id="2.40.30.10">
    <property type="entry name" value="Translation factors"/>
    <property type="match status" value="1"/>
</dbReference>
<keyword evidence="4" id="KW-0479">Metal-binding</keyword>
<dbReference type="EMBL" id="WNKW01000002">
    <property type="protein sequence ID" value="MTW33173.1"/>
    <property type="molecule type" value="Genomic_DNA"/>
</dbReference>
<dbReference type="PANTHER" id="PTHR47354:SF6">
    <property type="entry name" value="NADH OXIDOREDUCTASE HCR"/>
    <property type="match status" value="1"/>
</dbReference>
<dbReference type="Pfam" id="PF00970">
    <property type="entry name" value="FAD_binding_6"/>
    <property type="match status" value="1"/>
</dbReference>
<dbReference type="InterPro" id="IPR039261">
    <property type="entry name" value="FNR_nucleotide-bd"/>
</dbReference>
<dbReference type="InterPro" id="IPR036010">
    <property type="entry name" value="2Fe-2S_ferredoxin-like_sf"/>
</dbReference>
<dbReference type="InterPro" id="IPR012675">
    <property type="entry name" value="Beta-grasp_dom_sf"/>
</dbReference>
<dbReference type="InterPro" id="IPR008333">
    <property type="entry name" value="Cbr1-like_FAD-bd_dom"/>
</dbReference>